<reference evidence="1 2" key="1">
    <citation type="journal article" date="2020" name="Front. Microbiol.">
        <title>Genetic Organization of the aprX-lipA2 Operon Affects the Proteolytic Potential of Pseudomonas Species in Milk.</title>
        <authorList>
            <person name="Maier C."/>
            <person name="Huptas C."/>
            <person name="von Neubeck M."/>
            <person name="Scherer S."/>
            <person name="Wenning M."/>
            <person name="Lucking G."/>
        </authorList>
    </citation>
    <scope>NUCLEOTIDE SEQUENCE [LARGE SCALE GENOMIC DNA]</scope>
    <source>
        <strain evidence="1 2">G4779</strain>
    </source>
</reference>
<protein>
    <submittedName>
        <fullName evidence="1">Uncharacterized protein</fullName>
    </submittedName>
</protein>
<sequence>MKFRDELNLHHWGDVAEITTTSPADLIEAGDNELHALRRSAISRVA</sequence>
<evidence type="ECO:0000313" key="1">
    <source>
        <dbReference type="EMBL" id="NNA98352.1"/>
    </source>
</evidence>
<dbReference type="AlphaFoldDB" id="A0A7Y1MTY9"/>
<gene>
    <name evidence="1" type="ORF">HBO33_24630</name>
</gene>
<proteinExistence type="predicted"/>
<dbReference type="RefSeq" id="WP_154220710.1">
    <property type="nucleotide sequence ID" value="NZ_CBCRYT010000084.1"/>
</dbReference>
<dbReference type="GeneID" id="70105249"/>
<dbReference type="Proteomes" id="UP000542111">
    <property type="component" value="Unassembled WGS sequence"/>
</dbReference>
<organism evidence="1 2">
    <name type="scientific">Pseudomonas gessardii</name>
    <dbReference type="NCBI Taxonomy" id="78544"/>
    <lineage>
        <taxon>Bacteria</taxon>
        <taxon>Pseudomonadati</taxon>
        <taxon>Pseudomonadota</taxon>
        <taxon>Gammaproteobacteria</taxon>
        <taxon>Pseudomonadales</taxon>
        <taxon>Pseudomonadaceae</taxon>
        <taxon>Pseudomonas</taxon>
    </lineage>
</organism>
<accession>A0A7Y1MTY9</accession>
<evidence type="ECO:0000313" key="2">
    <source>
        <dbReference type="Proteomes" id="UP000542111"/>
    </source>
</evidence>
<comment type="caution">
    <text evidence="1">The sequence shown here is derived from an EMBL/GenBank/DDBJ whole genome shotgun (WGS) entry which is preliminary data.</text>
</comment>
<name>A0A7Y1MTY9_9PSED</name>
<dbReference type="EMBL" id="JAAQYP010000054">
    <property type="protein sequence ID" value="NNA98352.1"/>
    <property type="molecule type" value="Genomic_DNA"/>
</dbReference>